<dbReference type="Proteomes" id="UP001058267">
    <property type="component" value="Chromosome"/>
</dbReference>
<protein>
    <recommendedName>
        <fullName evidence="4">DNA mismatch repair protein MutS-like N-terminal domain-containing protein</fullName>
    </recommendedName>
</protein>
<dbReference type="EMBL" id="CP102252">
    <property type="protein sequence ID" value="UWN65935.1"/>
    <property type="molecule type" value="Genomic_DNA"/>
</dbReference>
<feature type="compositionally biased region" description="Basic and acidic residues" evidence="1">
    <location>
        <begin position="221"/>
        <end position="235"/>
    </location>
</feature>
<evidence type="ECO:0000313" key="2">
    <source>
        <dbReference type="EMBL" id="UWN65935.1"/>
    </source>
</evidence>
<evidence type="ECO:0008006" key="4">
    <source>
        <dbReference type="Google" id="ProtNLM"/>
    </source>
</evidence>
<evidence type="ECO:0000313" key="3">
    <source>
        <dbReference type="Proteomes" id="UP001058267"/>
    </source>
</evidence>
<organism evidence="2 3">
    <name type="scientific">Alistipes senegalensis JC50</name>
    <dbReference type="NCBI Taxonomy" id="1033732"/>
    <lineage>
        <taxon>Bacteria</taxon>
        <taxon>Pseudomonadati</taxon>
        <taxon>Bacteroidota</taxon>
        <taxon>Bacteroidia</taxon>
        <taxon>Bacteroidales</taxon>
        <taxon>Rikenellaceae</taxon>
        <taxon>Alistipes</taxon>
    </lineage>
</organism>
<reference evidence="2" key="1">
    <citation type="journal article" date="2022" name="Cell">
        <title>Design, construction, and in vivo augmentation of a complex gut microbiome.</title>
        <authorList>
            <person name="Cheng A.G."/>
            <person name="Ho P.Y."/>
            <person name="Aranda-Diaz A."/>
            <person name="Jain S."/>
            <person name="Yu F.B."/>
            <person name="Meng X."/>
            <person name="Wang M."/>
            <person name="Iakiviak M."/>
            <person name="Nagashima K."/>
            <person name="Zhao A."/>
            <person name="Murugkar P."/>
            <person name="Patil A."/>
            <person name="Atabakhsh K."/>
            <person name="Weakley A."/>
            <person name="Yan J."/>
            <person name="Brumbaugh A.R."/>
            <person name="Higginbottom S."/>
            <person name="Dimas A."/>
            <person name="Shiver A.L."/>
            <person name="Deutschbauer A."/>
            <person name="Neff N."/>
            <person name="Sonnenburg J.L."/>
            <person name="Huang K.C."/>
            <person name="Fischbach M.A."/>
        </authorList>
    </citation>
    <scope>NUCLEOTIDE SEQUENCE</scope>
    <source>
        <strain evidence="2">JC50</strain>
    </source>
</reference>
<name>A0ABY5V8F1_9BACT</name>
<evidence type="ECO:0000256" key="1">
    <source>
        <dbReference type="SAM" id="MobiDB-lite"/>
    </source>
</evidence>
<feature type="region of interest" description="Disordered" evidence="1">
    <location>
        <begin position="213"/>
        <end position="236"/>
    </location>
</feature>
<dbReference type="RefSeq" id="WP_052308419.1">
    <property type="nucleotide sequence ID" value="NZ_CP102252.1"/>
</dbReference>
<keyword evidence="3" id="KW-1185">Reference proteome</keyword>
<proteinExistence type="predicted"/>
<gene>
    <name evidence="2" type="ORF">NQ519_03590</name>
</gene>
<sequence length="283" mass="28413">MTSQDFIRTEAANTDRIILYREGLFWKAYERSAFAVCSQVRAFKTTKKALKTLGGGHLVSIGFPAASENAVCGALECISREQDRVVFAAPRAVDAAEFEVWKAAQPLKEAVRRTKTAAAAVDAGAAAAAADAGAGFGGAAGVAGGAAGVAGGAVADVAATGAVAAGPGFVSGSGFAAGPGFAAGLGIAVAGNSAASGPLPEFVSGPGIAVAGNPAASGPLPEERMRSPSEAESRPGMRYAEADFSLTAACRVAGALKEFNLAEKTPLECMMFLSELKKMIHSI</sequence>
<accession>A0ABY5V8F1</accession>